<keyword evidence="6" id="KW-1185">Reference proteome</keyword>
<dbReference type="Pfam" id="PF04146">
    <property type="entry name" value="YTH"/>
    <property type="match status" value="1"/>
</dbReference>
<dbReference type="GO" id="GO:0008270">
    <property type="term" value="F:zinc ion binding"/>
    <property type="evidence" value="ECO:0007669"/>
    <property type="project" value="UniProtKB-KW"/>
</dbReference>
<feature type="region of interest" description="Disordered" evidence="2">
    <location>
        <begin position="1"/>
        <end position="31"/>
    </location>
</feature>
<dbReference type="PANTHER" id="PTHR12357">
    <property type="entry name" value="YTH YT521-B HOMOLOGY DOMAIN-CONTAINING"/>
    <property type="match status" value="1"/>
</dbReference>
<dbReference type="CDD" id="cd21134">
    <property type="entry name" value="YTH"/>
    <property type="match status" value="1"/>
</dbReference>
<feature type="region of interest" description="Disordered" evidence="2">
    <location>
        <begin position="48"/>
        <end position="152"/>
    </location>
</feature>
<feature type="domain" description="C2H2-type" evidence="3">
    <location>
        <begin position="334"/>
        <end position="362"/>
    </location>
</feature>
<keyword evidence="1" id="KW-0479">Metal-binding</keyword>
<feature type="compositionally biased region" description="Basic and acidic residues" evidence="2">
    <location>
        <begin position="171"/>
        <end position="190"/>
    </location>
</feature>
<feature type="compositionally biased region" description="Low complexity" evidence="2">
    <location>
        <begin position="96"/>
        <end position="109"/>
    </location>
</feature>
<protein>
    <submittedName>
        <fullName evidence="5">YTH domain-containing protein 1</fullName>
    </submittedName>
</protein>
<feature type="compositionally biased region" description="Basic and acidic residues" evidence="2">
    <location>
        <begin position="417"/>
        <end position="440"/>
    </location>
</feature>
<proteinExistence type="predicted"/>
<dbReference type="GO" id="GO:1990247">
    <property type="term" value="F:N6-methyladenosine-containing RNA reader activity"/>
    <property type="evidence" value="ECO:0007669"/>
    <property type="project" value="TreeGrafter"/>
</dbReference>
<dbReference type="EMBL" id="LCTW02000184">
    <property type="protein sequence ID" value="KXX76951.1"/>
    <property type="molecule type" value="Genomic_DNA"/>
</dbReference>
<evidence type="ECO:0000313" key="6">
    <source>
        <dbReference type="Proteomes" id="UP000078237"/>
    </source>
</evidence>
<dbReference type="PANTHER" id="PTHR12357:SF3">
    <property type="entry name" value="YTH DOMAIN-CONTAINING PROTEIN 1"/>
    <property type="match status" value="1"/>
</dbReference>
<reference evidence="5 6" key="1">
    <citation type="journal article" date="2016" name="Genome Announc.">
        <title>Genome Sequence of Madurella mycetomatis mm55, Isolated from a Human Mycetoma Case in Sudan.</title>
        <authorList>
            <person name="Smit S."/>
            <person name="Derks M.F."/>
            <person name="Bervoets S."/>
            <person name="Fahal A."/>
            <person name="van Leeuwen W."/>
            <person name="van Belkum A."/>
            <person name="van de Sande W.W."/>
        </authorList>
    </citation>
    <scope>NUCLEOTIDE SEQUENCE [LARGE SCALE GENOMIC DNA]</scope>
    <source>
        <strain evidence="6">mm55</strain>
    </source>
</reference>
<gene>
    <name evidence="5" type="ORF">MMYC01_207607</name>
</gene>
<dbReference type="GO" id="GO:0000381">
    <property type="term" value="P:regulation of alternative mRNA splicing, via spliceosome"/>
    <property type="evidence" value="ECO:0007669"/>
    <property type="project" value="TreeGrafter"/>
</dbReference>
<feature type="compositionally biased region" description="Polar residues" evidence="2">
    <location>
        <begin position="204"/>
        <end position="225"/>
    </location>
</feature>
<feature type="region of interest" description="Disordered" evidence="2">
    <location>
        <begin position="351"/>
        <end position="493"/>
    </location>
</feature>
<name>A0A175W0D8_9PEZI</name>
<dbReference type="PROSITE" id="PS50157">
    <property type="entry name" value="ZINC_FINGER_C2H2_2"/>
    <property type="match status" value="1"/>
</dbReference>
<evidence type="ECO:0000313" key="5">
    <source>
        <dbReference type="EMBL" id="KXX76951.1"/>
    </source>
</evidence>
<feature type="compositionally biased region" description="Polar residues" evidence="2">
    <location>
        <begin position="1"/>
        <end position="11"/>
    </location>
</feature>
<dbReference type="InterPro" id="IPR013087">
    <property type="entry name" value="Znf_C2H2_type"/>
</dbReference>
<comment type="caution">
    <text evidence="5">The sequence shown here is derived from an EMBL/GenBank/DDBJ whole genome shotgun (WGS) entry which is preliminary data.</text>
</comment>
<evidence type="ECO:0000259" key="3">
    <source>
        <dbReference type="PROSITE" id="PS50157"/>
    </source>
</evidence>
<feature type="domain" description="YTH" evidence="4">
    <location>
        <begin position="538"/>
        <end position="687"/>
    </location>
</feature>
<dbReference type="InterPro" id="IPR007275">
    <property type="entry name" value="YTH_domain"/>
</dbReference>
<feature type="region of interest" description="Disordered" evidence="2">
    <location>
        <begin position="315"/>
        <end position="335"/>
    </location>
</feature>
<dbReference type="Gene3D" id="3.10.590.10">
    <property type="entry name" value="ph1033 like domains"/>
    <property type="match status" value="1"/>
</dbReference>
<dbReference type="GO" id="GO:0005654">
    <property type="term" value="C:nucleoplasm"/>
    <property type="evidence" value="ECO:0007669"/>
    <property type="project" value="TreeGrafter"/>
</dbReference>
<accession>A0A175W0D8</accession>
<dbReference type="AlphaFoldDB" id="A0A175W0D8"/>
<dbReference type="PROSITE" id="PS50882">
    <property type="entry name" value="YTH"/>
    <property type="match status" value="1"/>
</dbReference>
<feature type="compositionally biased region" description="Polar residues" evidence="2">
    <location>
        <begin position="49"/>
        <end position="77"/>
    </location>
</feature>
<feature type="compositionally biased region" description="Basic and acidic residues" evidence="2">
    <location>
        <begin position="129"/>
        <end position="138"/>
    </location>
</feature>
<feature type="compositionally biased region" description="Pro residues" evidence="2">
    <location>
        <begin position="79"/>
        <end position="92"/>
    </location>
</feature>
<keyword evidence="1" id="KW-0863">Zinc-finger</keyword>
<evidence type="ECO:0000256" key="2">
    <source>
        <dbReference type="SAM" id="MobiDB-lite"/>
    </source>
</evidence>
<organism evidence="5 6">
    <name type="scientific">Madurella mycetomatis</name>
    <dbReference type="NCBI Taxonomy" id="100816"/>
    <lineage>
        <taxon>Eukaryota</taxon>
        <taxon>Fungi</taxon>
        <taxon>Dikarya</taxon>
        <taxon>Ascomycota</taxon>
        <taxon>Pezizomycotina</taxon>
        <taxon>Sordariomycetes</taxon>
        <taxon>Sordariomycetidae</taxon>
        <taxon>Sordariales</taxon>
        <taxon>Sordariales incertae sedis</taxon>
        <taxon>Madurella</taxon>
    </lineage>
</organism>
<dbReference type="OrthoDB" id="6103986at2759"/>
<evidence type="ECO:0000256" key="1">
    <source>
        <dbReference type="PROSITE-ProRule" id="PRU00042"/>
    </source>
</evidence>
<keyword evidence="1" id="KW-0862">Zinc</keyword>
<sequence>MKPARSSSDGPSSARFIPHEIPRQPAETSIPADANDIAALIASISSSATEMSALSTSPQNDGARDSQAQQVKTVNGQPSLPPEPSPGIPAPVPDVSKTTASQTKQTKQSDAVVLKTPVKRPSKTQNLLSDEHHLDENKTTSTSGKGGEPINLDKLASKAAVVKNAEAQAKTAKESKQPTAKEHIYERTYRENGNNPNAVAKPATETSNAGGERTTCTTGSNNNDAGQKEPCSAPDPASSDETFIRLLSHHPDLGDWLEITDFYNVEARTRRLDRFRKVKALAAQRQKIEEEERKLMEEEALEMGLQRPTVVRLASGASTQATPSQPSPMPSPSLACRRCDRAFSTRDDLMGHVLRDHSPPRQRPRPEPQPATARDLKETAQATPAKRPHAQDGDDGRKEKIPRLPETPRFGDGVNGPREEDRRETARLDLRRASESDKARTRPLPVRGSSPLRRPAPHPPLSPRRDYRRSPPARTRDYSPHRPPRSATRFRDYDDADDRSWRYDSFRGDKGGAEVDFPRRRDSGGPPIRIDLGRKGDTRFFIVKSFNEENVRKCMEDRALILAQPQQLNSLQNLWTTQVQNGEILSEAFAKCKNVILFFSINKSRAFQGYARMASAPSPDTPRPSWVSGIHWDTSDPFRVQWLSKTSVEFFRIGHLKNAYNEGQTVLVGKDGQEIEEECGAELLREMEAFANALWHDRRDTGPNQGGGYAGRRYVKQERDVSPLGRRW</sequence>
<dbReference type="InterPro" id="IPR045168">
    <property type="entry name" value="YTH_prot"/>
</dbReference>
<feature type="compositionally biased region" description="Basic and acidic residues" evidence="2">
    <location>
        <begin position="389"/>
        <end position="403"/>
    </location>
</feature>
<feature type="compositionally biased region" description="Basic and acidic residues" evidence="2">
    <location>
        <begin position="463"/>
        <end position="480"/>
    </location>
</feature>
<dbReference type="STRING" id="100816.A0A175W0D8"/>
<evidence type="ECO:0000259" key="4">
    <source>
        <dbReference type="PROSITE" id="PS50882"/>
    </source>
</evidence>
<dbReference type="VEuPathDB" id="FungiDB:MMYC01_207607"/>
<dbReference type="Proteomes" id="UP000078237">
    <property type="component" value="Unassembled WGS sequence"/>
</dbReference>
<dbReference type="PROSITE" id="PS00028">
    <property type="entry name" value="ZINC_FINGER_C2H2_1"/>
    <property type="match status" value="1"/>
</dbReference>
<feature type="region of interest" description="Disordered" evidence="2">
    <location>
        <begin position="164"/>
        <end position="239"/>
    </location>
</feature>
<dbReference type="GO" id="GO:0000398">
    <property type="term" value="P:mRNA splicing, via spliceosome"/>
    <property type="evidence" value="ECO:0007669"/>
    <property type="project" value="TreeGrafter"/>
</dbReference>
<dbReference type="GO" id="GO:0003729">
    <property type="term" value="F:mRNA binding"/>
    <property type="evidence" value="ECO:0007669"/>
    <property type="project" value="TreeGrafter"/>
</dbReference>